<evidence type="ECO:0000313" key="1">
    <source>
        <dbReference type="EMBL" id="TMS57799.1"/>
    </source>
</evidence>
<name>A0ACD3SNQ1_9BURK</name>
<comment type="caution">
    <text evidence="1">The sequence shown here is derived from an EMBL/GenBank/DDBJ whole genome shotgun (WGS) entry which is preliminary data.</text>
</comment>
<accession>A0ACD3SNQ1</accession>
<sequence>MAARLESLRVPRPRARERTHPRWRSLLGWSTLGGVTLLLTLAATWPATWVATAIAERTGQRVILADASGTLWRGAATLALGAGPESHQATVLPGRLHWQLSALALLRGRAVIDLNHDTALPAAVRFTVTPAGWQSGAGVLTLPAALLQGIGAPFNTLQPEGRMQISWNPLSGTLGQGIRDGDATVRLDQLASNLSPIRPLGSYLARLRWQDGNGSLTLATLDGPLLLDGAGTLGRNARFEGTARATPEAATALNALLSLMGRREGTLTRLRF</sequence>
<reference evidence="1" key="1">
    <citation type="submission" date="2019-05" db="EMBL/GenBank/DDBJ databases">
        <title>Revised genome assembly of Burkholderiaceae (previously Ralstonia) sp. PBA.</title>
        <authorList>
            <person name="Gan H.M."/>
        </authorList>
    </citation>
    <scope>NUCLEOTIDE SEQUENCE</scope>
    <source>
        <strain evidence="1">PBA</strain>
    </source>
</reference>
<proteinExistence type="predicted"/>
<evidence type="ECO:0000313" key="2">
    <source>
        <dbReference type="Proteomes" id="UP000004277"/>
    </source>
</evidence>
<gene>
    <name evidence="1" type="ORF">MW7_009970</name>
</gene>
<dbReference type="EMBL" id="AKCV02000017">
    <property type="protein sequence ID" value="TMS57799.1"/>
    <property type="molecule type" value="Genomic_DNA"/>
</dbReference>
<dbReference type="Proteomes" id="UP000004277">
    <property type="component" value="Unassembled WGS sequence"/>
</dbReference>
<protein>
    <submittedName>
        <fullName evidence="1">Type II secretion system protein N</fullName>
    </submittedName>
</protein>
<organism evidence="1 2">
    <name type="scientific">Imbroritus primus</name>
    <dbReference type="NCBI Taxonomy" id="3058603"/>
    <lineage>
        <taxon>Bacteria</taxon>
        <taxon>Pseudomonadati</taxon>
        <taxon>Pseudomonadota</taxon>
        <taxon>Betaproteobacteria</taxon>
        <taxon>Burkholderiales</taxon>
        <taxon>Burkholderiaceae</taxon>
        <taxon>Imbroritus</taxon>
    </lineage>
</organism>
<keyword evidence="2" id="KW-1185">Reference proteome</keyword>